<feature type="region of interest" description="Disordered" evidence="1">
    <location>
        <begin position="203"/>
        <end position="231"/>
    </location>
</feature>
<evidence type="ECO:0000313" key="3">
    <source>
        <dbReference type="EMBL" id="RTG86226.1"/>
    </source>
</evidence>
<dbReference type="InterPro" id="IPR029281">
    <property type="entry name" value="FAM194_C"/>
</dbReference>
<name>A0A430QFD6_SCHBO</name>
<dbReference type="Pfam" id="PF14977">
    <property type="entry name" value="FAM194"/>
    <property type="match status" value="1"/>
</dbReference>
<dbReference type="PANTHER" id="PTHR23093:SF16">
    <property type="entry name" value="FAM194 C-TERMINAL DOMAIN-CONTAINING PROTEIN"/>
    <property type="match status" value="1"/>
</dbReference>
<gene>
    <name evidence="3" type="ORF">DC041_0006400</name>
</gene>
<feature type="domain" description="FAM194 C-terminal" evidence="2">
    <location>
        <begin position="419"/>
        <end position="490"/>
    </location>
</feature>
<protein>
    <recommendedName>
        <fullName evidence="2">FAM194 C-terminal domain-containing protein</fullName>
    </recommendedName>
</protein>
<sequence length="505" mass="58822">MCIVVAVTSEGTEDIDILGDEYTENREENEIMDFDNMRKSVSFRKTPVELIAPAKYVDDEYGVESAPESSSDKEEYPTKEEYTNREWINKPISNWINYAYVNIPNSLDKVENFKSVKNEQNVVKDICCRNNQEQVKLSSLAQTYAKRIAIADGSKNCKFCGRILSSTLTKPFHLSNEGYCCDRYHRLFRLAVSYSEMLYKRHRQQRRDHNRQKLNNLTEDASENQVNESGTKISGSETELLNRIVYQLSNRKYIEQGWTAVNHVQHSDNDNNNDELLLVNEGKSMHINSDDVKHESIEIQLDFIQHTYSNGEVFLRKYNDNTGVIFYPTGNPAILFLPSEMSTNNNEPVGLLFIVHDLLHLNMTKVRKEDKKINHKQKSNSFKVLNNNTSKMNKLINVDVQSTVGQLIGVFDSNIHGYNHNEGVYFKQLLDRYTRIWKWSGEKHVHAPPFQPMSIKLNDIITLKIYRFNKIHLHFQTMKINCKLDLTSKQLKLQWINTEQYKEPK</sequence>
<organism evidence="3 4">
    <name type="scientific">Schistosoma bovis</name>
    <name type="common">Blood fluke</name>
    <dbReference type="NCBI Taxonomy" id="6184"/>
    <lineage>
        <taxon>Eukaryota</taxon>
        <taxon>Metazoa</taxon>
        <taxon>Spiralia</taxon>
        <taxon>Lophotrochozoa</taxon>
        <taxon>Platyhelminthes</taxon>
        <taxon>Trematoda</taxon>
        <taxon>Digenea</taxon>
        <taxon>Strigeidida</taxon>
        <taxon>Schistosomatoidea</taxon>
        <taxon>Schistosomatidae</taxon>
        <taxon>Schistosoma</taxon>
    </lineage>
</organism>
<dbReference type="AlphaFoldDB" id="A0A430QFD6"/>
<evidence type="ECO:0000256" key="1">
    <source>
        <dbReference type="SAM" id="MobiDB-lite"/>
    </source>
</evidence>
<dbReference type="PANTHER" id="PTHR23093">
    <property type="entry name" value="SIMILAR TO CHROMOSOME 3 OPEN READING FRAME 20"/>
    <property type="match status" value="1"/>
</dbReference>
<dbReference type="Proteomes" id="UP000290809">
    <property type="component" value="Unassembled WGS sequence"/>
</dbReference>
<evidence type="ECO:0000259" key="2">
    <source>
        <dbReference type="Pfam" id="PF14977"/>
    </source>
</evidence>
<dbReference type="EMBL" id="QMKO01001839">
    <property type="protein sequence ID" value="RTG86226.1"/>
    <property type="molecule type" value="Genomic_DNA"/>
</dbReference>
<keyword evidence="4" id="KW-1185">Reference proteome</keyword>
<accession>A0A430QFD6</accession>
<feature type="compositionally biased region" description="Basic residues" evidence="1">
    <location>
        <begin position="203"/>
        <end position="212"/>
    </location>
</feature>
<comment type="caution">
    <text evidence="3">The sequence shown here is derived from an EMBL/GenBank/DDBJ whole genome shotgun (WGS) entry which is preliminary data.</text>
</comment>
<feature type="compositionally biased region" description="Polar residues" evidence="1">
    <location>
        <begin position="213"/>
        <end position="231"/>
    </location>
</feature>
<reference evidence="3 4" key="1">
    <citation type="journal article" date="2019" name="PLoS Pathog.">
        <title>Genome sequence of the bovine parasite Schistosoma bovis Tanzania.</title>
        <authorList>
            <person name="Oey H."/>
            <person name="Zakrzewski M."/>
            <person name="Gobert G."/>
            <person name="Gravermann K."/>
            <person name="Stoye J."/>
            <person name="Jones M."/>
            <person name="Mcmanus D."/>
            <person name="Krause L."/>
        </authorList>
    </citation>
    <scope>NUCLEOTIDE SEQUENCE [LARGE SCALE GENOMIC DNA]</scope>
    <source>
        <strain evidence="3 4">TAN1997</strain>
    </source>
</reference>
<dbReference type="STRING" id="6184.A0A430QFD6"/>
<evidence type="ECO:0000313" key="4">
    <source>
        <dbReference type="Proteomes" id="UP000290809"/>
    </source>
</evidence>
<proteinExistence type="predicted"/>